<dbReference type="AlphaFoldDB" id="A0A8R7R3L1"/>
<reference evidence="1" key="2">
    <citation type="submission" date="2018-03" db="EMBL/GenBank/DDBJ databases">
        <title>The Triticum urartu genome reveals the dynamic nature of wheat genome evolution.</title>
        <authorList>
            <person name="Ling H."/>
            <person name="Ma B."/>
            <person name="Shi X."/>
            <person name="Liu H."/>
            <person name="Dong L."/>
            <person name="Sun H."/>
            <person name="Cao Y."/>
            <person name="Gao Q."/>
            <person name="Zheng S."/>
            <person name="Li Y."/>
            <person name="Yu Y."/>
            <person name="Du H."/>
            <person name="Qi M."/>
            <person name="Li Y."/>
            <person name="Yu H."/>
            <person name="Cui Y."/>
            <person name="Wang N."/>
            <person name="Chen C."/>
            <person name="Wu H."/>
            <person name="Zhao Y."/>
            <person name="Zhang J."/>
            <person name="Li Y."/>
            <person name="Zhou W."/>
            <person name="Zhang B."/>
            <person name="Hu W."/>
            <person name="Eijk M."/>
            <person name="Tang J."/>
            <person name="Witsenboer H."/>
            <person name="Zhao S."/>
            <person name="Li Z."/>
            <person name="Zhang A."/>
            <person name="Wang D."/>
            <person name="Liang C."/>
        </authorList>
    </citation>
    <scope>NUCLEOTIDE SEQUENCE [LARGE SCALE GENOMIC DNA]</scope>
    <source>
        <strain evidence="1">cv. G1812</strain>
    </source>
</reference>
<keyword evidence="2" id="KW-1185">Reference proteome</keyword>
<proteinExistence type="predicted"/>
<accession>A0A8R7R3L1</accession>
<organism evidence="1 2">
    <name type="scientific">Triticum urartu</name>
    <name type="common">Red wild einkorn</name>
    <name type="synonym">Crithodium urartu</name>
    <dbReference type="NCBI Taxonomy" id="4572"/>
    <lineage>
        <taxon>Eukaryota</taxon>
        <taxon>Viridiplantae</taxon>
        <taxon>Streptophyta</taxon>
        <taxon>Embryophyta</taxon>
        <taxon>Tracheophyta</taxon>
        <taxon>Spermatophyta</taxon>
        <taxon>Magnoliopsida</taxon>
        <taxon>Liliopsida</taxon>
        <taxon>Poales</taxon>
        <taxon>Poaceae</taxon>
        <taxon>BOP clade</taxon>
        <taxon>Pooideae</taxon>
        <taxon>Triticodae</taxon>
        <taxon>Triticeae</taxon>
        <taxon>Triticinae</taxon>
        <taxon>Triticum</taxon>
    </lineage>
</organism>
<reference evidence="2" key="1">
    <citation type="journal article" date="2013" name="Nature">
        <title>Draft genome of the wheat A-genome progenitor Triticum urartu.</title>
        <authorList>
            <person name="Ling H.Q."/>
            <person name="Zhao S."/>
            <person name="Liu D."/>
            <person name="Wang J."/>
            <person name="Sun H."/>
            <person name="Zhang C."/>
            <person name="Fan H."/>
            <person name="Li D."/>
            <person name="Dong L."/>
            <person name="Tao Y."/>
            <person name="Gao C."/>
            <person name="Wu H."/>
            <person name="Li Y."/>
            <person name="Cui Y."/>
            <person name="Guo X."/>
            <person name="Zheng S."/>
            <person name="Wang B."/>
            <person name="Yu K."/>
            <person name="Liang Q."/>
            <person name="Yang W."/>
            <person name="Lou X."/>
            <person name="Chen J."/>
            <person name="Feng M."/>
            <person name="Jian J."/>
            <person name="Zhang X."/>
            <person name="Luo G."/>
            <person name="Jiang Y."/>
            <person name="Liu J."/>
            <person name="Wang Z."/>
            <person name="Sha Y."/>
            <person name="Zhang B."/>
            <person name="Wu H."/>
            <person name="Tang D."/>
            <person name="Shen Q."/>
            <person name="Xue P."/>
            <person name="Zou S."/>
            <person name="Wang X."/>
            <person name="Liu X."/>
            <person name="Wang F."/>
            <person name="Yang Y."/>
            <person name="An X."/>
            <person name="Dong Z."/>
            <person name="Zhang K."/>
            <person name="Zhang X."/>
            <person name="Luo M.C."/>
            <person name="Dvorak J."/>
            <person name="Tong Y."/>
            <person name="Wang J."/>
            <person name="Yang H."/>
            <person name="Li Z."/>
            <person name="Wang D."/>
            <person name="Zhang A."/>
            <person name="Wang J."/>
        </authorList>
    </citation>
    <scope>NUCLEOTIDE SEQUENCE</scope>
    <source>
        <strain evidence="2">cv. G1812</strain>
    </source>
</reference>
<sequence>MLQYMYTNNLEHMDPRLNIQNMIHYLFIQNTKVASVCCEIKLK</sequence>
<evidence type="ECO:0000313" key="2">
    <source>
        <dbReference type="Proteomes" id="UP000015106"/>
    </source>
</evidence>
<evidence type="ECO:0000313" key="1">
    <source>
        <dbReference type="EnsemblPlants" id="TuG1812G0700003356.01.T01"/>
    </source>
</evidence>
<reference evidence="1" key="3">
    <citation type="submission" date="2022-06" db="UniProtKB">
        <authorList>
            <consortium name="EnsemblPlants"/>
        </authorList>
    </citation>
    <scope>IDENTIFICATION</scope>
</reference>
<protein>
    <submittedName>
        <fullName evidence="1">Uncharacterized protein</fullName>
    </submittedName>
</protein>
<name>A0A8R7R3L1_TRIUA</name>
<dbReference type="Proteomes" id="UP000015106">
    <property type="component" value="Chromosome 7"/>
</dbReference>
<dbReference type="EnsemblPlants" id="TuG1812G0700003356.01.T01">
    <property type="protein sequence ID" value="TuG1812G0700003356.01.T01"/>
    <property type="gene ID" value="TuG1812G0700003356.01"/>
</dbReference>
<dbReference type="Gramene" id="TuG1812G0700003356.01.T01">
    <property type="protein sequence ID" value="TuG1812G0700003356.01.T01"/>
    <property type="gene ID" value="TuG1812G0700003356.01"/>
</dbReference>